<keyword evidence="1" id="KW-0614">Plasmid</keyword>
<dbReference type="RefSeq" id="WP_046308240.1">
    <property type="nucleotide sequence ID" value="NZ_KQ034005.1"/>
</dbReference>
<sequence>MSDFNSYRFDGFEYRNNSNKYFEFQSQINNDASKALIRISPESIFSYRRGTGEIAYVFKIDRKHCLFLKSWQYFDGAYGTYALFSKQYYSPVTAEKPFDDMSSEPGMLTWDEVIEVAREQQKFDREQDSRILIRK</sequence>
<organism evidence="1 2">
    <name type="scientific">Lactobacillus apis</name>
    <dbReference type="NCBI Taxonomy" id="303541"/>
    <lineage>
        <taxon>Bacteria</taxon>
        <taxon>Bacillati</taxon>
        <taxon>Bacillota</taxon>
        <taxon>Bacilli</taxon>
        <taxon>Lactobacillales</taxon>
        <taxon>Lactobacillaceae</taxon>
        <taxon>Lactobacillus</taxon>
    </lineage>
</organism>
<evidence type="ECO:0000313" key="1">
    <source>
        <dbReference type="EMBL" id="KJY59615.1"/>
    </source>
</evidence>
<dbReference type="EMBL" id="JXLG01000016">
    <property type="protein sequence ID" value="KJY59615.1"/>
    <property type="molecule type" value="Genomic_DNA"/>
</dbReference>
<accession>A0A0F4LM03</accession>
<evidence type="ECO:0000313" key="2">
    <source>
        <dbReference type="Proteomes" id="UP000033682"/>
    </source>
</evidence>
<keyword evidence="2" id="KW-1185">Reference proteome</keyword>
<dbReference type="PATRIC" id="fig|303541.3.peg.16"/>
<gene>
    <name evidence="1" type="ORF">JF72_14460</name>
</gene>
<dbReference type="Proteomes" id="UP000033682">
    <property type="component" value="Unassembled WGS sequence"/>
</dbReference>
<geneLocation type="plasmid" evidence="1">
    <name>pHma11p1</name>
</geneLocation>
<name>A0A0F4LM03_9LACO</name>
<comment type="caution">
    <text evidence="1">The sequence shown here is derived from an EMBL/GenBank/DDBJ whole genome shotgun (WGS) entry which is preliminary data.</text>
</comment>
<reference evidence="1 2" key="1">
    <citation type="submission" date="2015-01" db="EMBL/GenBank/DDBJ databases">
        <title>Comparative genomics of the lactic acid bacteria isolated from the honey bee gut.</title>
        <authorList>
            <person name="Ellegaard K.M."/>
            <person name="Tamarit D."/>
            <person name="Javelind E."/>
            <person name="Olofsson T."/>
            <person name="Andersson S.G."/>
            <person name="Vasquez A."/>
        </authorList>
    </citation>
    <scope>NUCLEOTIDE SEQUENCE [LARGE SCALE GENOMIC DNA]</scope>
    <source>
        <strain evidence="1 2">Hma11</strain>
        <plasmid evidence="1">pHma11p1</plasmid>
    </source>
</reference>
<dbReference type="AlphaFoldDB" id="A0A0F4LM03"/>
<proteinExistence type="predicted"/>
<protein>
    <submittedName>
        <fullName evidence="1">Uncharacterized protein</fullName>
    </submittedName>
</protein>
<dbReference type="HOGENOM" id="CLU_1883049_0_0_9"/>